<evidence type="ECO:0000256" key="20">
    <source>
        <dbReference type="ARBA" id="ARBA00049151"/>
    </source>
</evidence>
<dbReference type="Pfam" id="PF00106">
    <property type="entry name" value="adh_short"/>
    <property type="match status" value="1"/>
</dbReference>
<dbReference type="InterPro" id="IPR036291">
    <property type="entry name" value="NAD(P)-bd_dom_sf"/>
</dbReference>
<dbReference type="Gene3D" id="3.40.50.720">
    <property type="entry name" value="NAD(P)-binding Rossmann-like Domain"/>
    <property type="match status" value="1"/>
</dbReference>
<dbReference type="PANTHER" id="PTHR44229:SF4">
    <property type="entry name" value="15-HYDROXYPROSTAGLANDIN DEHYDROGENASE [NAD(+)]"/>
    <property type="match status" value="1"/>
</dbReference>
<keyword evidence="2" id="KW-0560">Oxidoreductase</keyword>
<gene>
    <name evidence="23" type="ORF">LNINA_LOCUS14849</name>
</gene>
<comment type="catalytic activity">
    <reaction evidence="19">
        <text>resolvin D2 + NAD(+) = 16-oxoresolvin D2 + NADH + H(+)</text>
        <dbReference type="Rhea" id="RHEA:53588"/>
        <dbReference type="ChEBI" id="CHEBI:15378"/>
        <dbReference type="ChEBI" id="CHEBI:57540"/>
        <dbReference type="ChEBI" id="CHEBI:57945"/>
        <dbReference type="ChEBI" id="CHEBI:133367"/>
        <dbReference type="ChEBI" id="CHEBI:137498"/>
    </reaction>
    <physiologicalReaction direction="left-to-right" evidence="19">
        <dbReference type="Rhea" id="RHEA:53589"/>
    </physiologicalReaction>
</comment>
<evidence type="ECO:0000256" key="14">
    <source>
        <dbReference type="ARBA" id="ARBA00048170"/>
    </source>
</evidence>
<dbReference type="AlphaFoldDB" id="A0AAV1K6J8"/>
<dbReference type="PRINTS" id="PR00080">
    <property type="entry name" value="SDRFAMILY"/>
</dbReference>
<dbReference type="PRINTS" id="PR00081">
    <property type="entry name" value="GDHRDH"/>
</dbReference>
<sequence length="268" mass="28729">MSWTADEKVVLVTGGAAGIGAGLVREFLAKNARHVAFLDVSEKEGATLERELRNKFGALRAKFIKCDVTDEIQLGDAFRQVLDKHRKLDVVVNSAAVVGDNSLCKTMIDVNFCGTVTSTLKALSIMRADAGGCGGAIINVSSLQAFKSSTCLSVYSATKGAVLQFSNFLADEESYSTTKVRIITVCLGPTDTALLHKRNLNNSAKDGHGVSSRASEPQRVESAVNGIIEVIQQAESGSTWIIANNNIARDVTMNVRESFRILSDITDV</sequence>
<comment type="similarity">
    <text evidence="1 22">Belongs to the short-chain dehydrogenases/reductases (SDR) family.</text>
</comment>
<evidence type="ECO:0000313" key="23">
    <source>
        <dbReference type="EMBL" id="CAK1556078.1"/>
    </source>
</evidence>
<evidence type="ECO:0000256" key="19">
    <source>
        <dbReference type="ARBA" id="ARBA00048921"/>
    </source>
</evidence>
<evidence type="ECO:0000256" key="12">
    <source>
        <dbReference type="ARBA" id="ARBA00048140"/>
    </source>
</evidence>
<evidence type="ECO:0000313" key="24">
    <source>
        <dbReference type="Proteomes" id="UP001497472"/>
    </source>
</evidence>
<dbReference type="EMBL" id="CAVLEF010000282">
    <property type="protein sequence ID" value="CAK1556078.1"/>
    <property type="molecule type" value="Genomic_DNA"/>
</dbReference>
<comment type="catalytic activity">
    <reaction evidence="10">
        <text>resolvin D1 + NAD(+) = 8-oxoresolvin D1 + NADH + H(+)</text>
        <dbReference type="Rhea" id="RHEA:50124"/>
        <dbReference type="ChEBI" id="CHEBI:15378"/>
        <dbReference type="ChEBI" id="CHEBI:57540"/>
        <dbReference type="ChEBI" id="CHEBI:57945"/>
        <dbReference type="ChEBI" id="CHEBI:132079"/>
        <dbReference type="ChEBI" id="CHEBI:132080"/>
    </reaction>
    <physiologicalReaction direction="left-to-right" evidence="10">
        <dbReference type="Rhea" id="RHEA:50125"/>
    </physiologicalReaction>
</comment>
<name>A0AAV1K6J8_9NEOP</name>
<comment type="catalytic activity">
    <reaction evidence="15">
        <text>resolvin D2 + NAD(+) = 7-oxoresolvin D2 + NADH + H(+)</text>
        <dbReference type="Rhea" id="RHEA:53584"/>
        <dbReference type="ChEBI" id="CHEBI:15378"/>
        <dbReference type="ChEBI" id="CHEBI:57540"/>
        <dbReference type="ChEBI" id="CHEBI:57945"/>
        <dbReference type="ChEBI" id="CHEBI:133367"/>
        <dbReference type="ChEBI" id="CHEBI:137497"/>
    </reaction>
    <physiologicalReaction direction="left-to-right" evidence="15">
        <dbReference type="Rhea" id="RHEA:53585"/>
    </physiologicalReaction>
</comment>
<comment type="catalytic activity">
    <reaction evidence="17">
        <text>prostaglandin A1 + NAD(+) = 15-oxo-prostaglandin A1 + NADH + H(+)</text>
        <dbReference type="Rhea" id="RHEA:41263"/>
        <dbReference type="ChEBI" id="CHEBI:15378"/>
        <dbReference type="ChEBI" id="CHEBI:57398"/>
        <dbReference type="ChEBI" id="CHEBI:57540"/>
        <dbReference type="ChEBI" id="CHEBI:57945"/>
        <dbReference type="ChEBI" id="CHEBI:85072"/>
    </reaction>
    <physiologicalReaction direction="left-to-right" evidence="17">
        <dbReference type="Rhea" id="RHEA:41264"/>
    </physiologicalReaction>
</comment>
<comment type="catalytic activity">
    <reaction evidence="12">
        <text>15-oxo-(5S,6R)-dihydroxy-(7E,9E,11Z)-eicosatrienoate + NADH + H(+) = (5S,6R,15S)-trihydroxy-(7E,9E,11Z)-eicosatrienoate + NAD(+)</text>
        <dbReference type="Rhea" id="RHEA:41596"/>
        <dbReference type="ChEBI" id="CHEBI:15378"/>
        <dbReference type="ChEBI" id="CHEBI:57540"/>
        <dbReference type="ChEBI" id="CHEBI:57945"/>
        <dbReference type="ChEBI" id="CHEBI:78325"/>
        <dbReference type="ChEBI" id="CHEBI:78329"/>
    </reaction>
    <physiologicalReaction direction="left-to-right" evidence="12">
        <dbReference type="Rhea" id="RHEA:41597"/>
    </physiologicalReaction>
</comment>
<evidence type="ECO:0000256" key="1">
    <source>
        <dbReference type="ARBA" id="ARBA00006484"/>
    </source>
</evidence>
<comment type="catalytic activity">
    <reaction evidence="21">
        <text>resolvin E1 + NAD(+) = 18-oxo-resolvin E1 + NADH + H(+)</text>
        <dbReference type="Rhea" id="RHEA:49244"/>
        <dbReference type="ChEBI" id="CHEBI:15378"/>
        <dbReference type="ChEBI" id="CHEBI:57540"/>
        <dbReference type="ChEBI" id="CHEBI:57945"/>
        <dbReference type="ChEBI" id="CHEBI:91000"/>
        <dbReference type="ChEBI" id="CHEBI:91001"/>
    </reaction>
    <physiologicalReaction direction="left-to-right" evidence="21">
        <dbReference type="Rhea" id="RHEA:49245"/>
    </physiologicalReaction>
</comment>
<evidence type="ECO:0000256" key="13">
    <source>
        <dbReference type="ARBA" id="ARBA00048144"/>
    </source>
</evidence>
<dbReference type="Proteomes" id="UP001497472">
    <property type="component" value="Unassembled WGS sequence"/>
</dbReference>
<dbReference type="EC" id="1.1.1.141" evidence="3"/>
<reference evidence="23 24" key="1">
    <citation type="submission" date="2023-11" db="EMBL/GenBank/DDBJ databases">
        <authorList>
            <person name="Okamura Y."/>
        </authorList>
    </citation>
    <scope>NUCLEOTIDE SEQUENCE [LARGE SCALE GENOMIC DNA]</scope>
</reference>
<dbReference type="GO" id="GO:0005737">
    <property type="term" value="C:cytoplasm"/>
    <property type="evidence" value="ECO:0007669"/>
    <property type="project" value="TreeGrafter"/>
</dbReference>
<dbReference type="EC" id="1.1.1.232" evidence="4"/>
<dbReference type="InterPro" id="IPR002347">
    <property type="entry name" value="SDR_fam"/>
</dbReference>
<evidence type="ECO:0000256" key="22">
    <source>
        <dbReference type="RuleBase" id="RU000363"/>
    </source>
</evidence>
<comment type="catalytic activity">
    <reaction evidence="18">
        <text>prostaglandin E2 + NAD(+) = 15-oxoprostaglandin E2 + NADH + H(+)</text>
        <dbReference type="Rhea" id="RHEA:11876"/>
        <dbReference type="ChEBI" id="CHEBI:15378"/>
        <dbReference type="ChEBI" id="CHEBI:57400"/>
        <dbReference type="ChEBI" id="CHEBI:57540"/>
        <dbReference type="ChEBI" id="CHEBI:57945"/>
        <dbReference type="ChEBI" id="CHEBI:606564"/>
        <dbReference type="EC" id="1.1.1.141"/>
    </reaction>
    <physiologicalReaction direction="left-to-right" evidence="18">
        <dbReference type="Rhea" id="RHEA:11877"/>
    </physiologicalReaction>
</comment>
<evidence type="ECO:0000256" key="6">
    <source>
        <dbReference type="ARBA" id="ARBA00041812"/>
    </source>
</evidence>
<evidence type="ECO:0000256" key="18">
    <source>
        <dbReference type="ARBA" id="ARBA00048739"/>
    </source>
</evidence>
<evidence type="ECO:0000256" key="9">
    <source>
        <dbReference type="ARBA" id="ARBA00047325"/>
    </source>
</evidence>
<evidence type="ECO:0000256" key="7">
    <source>
        <dbReference type="ARBA" id="ARBA00042026"/>
    </source>
</evidence>
<evidence type="ECO:0000256" key="16">
    <source>
        <dbReference type="ARBA" id="ARBA00048535"/>
    </source>
</evidence>
<comment type="catalytic activity">
    <reaction evidence="13">
        <text>(11R)-hydroxy-(5Z,8Z,12E,14Z)-eicosatetraenoate + NAD(+) = 11-oxo-(5Z,8Z,12E,14Z)-eicosatetraenoate + NADH + H(+)</text>
        <dbReference type="Rhea" id="RHEA:48640"/>
        <dbReference type="ChEBI" id="CHEBI:15378"/>
        <dbReference type="ChEBI" id="CHEBI:57540"/>
        <dbReference type="ChEBI" id="CHEBI:57945"/>
        <dbReference type="ChEBI" id="CHEBI:78836"/>
        <dbReference type="ChEBI" id="CHEBI:90697"/>
    </reaction>
    <physiologicalReaction direction="left-to-right" evidence="13">
        <dbReference type="Rhea" id="RHEA:48641"/>
    </physiologicalReaction>
</comment>
<organism evidence="23 24">
    <name type="scientific">Leptosia nina</name>
    <dbReference type="NCBI Taxonomy" id="320188"/>
    <lineage>
        <taxon>Eukaryota</taxon>
        <taxon>Metazoa</taxon>
        <taxon>Ecdysozoa</taxon>
        <taxon>Arthropoda</taxon>
        <taxon>Hexapoda</taxon>
        <taxon>Insecta</taxon>
        <taxon>Pterygota</taxon>
        <taxon>Neoptera</taxon>
        <taxon>Endopterygota</taxon>
        <taxon>Lepidoptera</taxon>
        <taxon>Glossata</taxon>
        <taxon>Ditrysia</taxon>
        <taxon>Papilionoidea</taxon>
        <taxon>Pieridae</taxon>
        <taxon>Pierinae</taxon>
        <taxon>Leptosia</taxon>
    </lineage>
</organism>
<evidence type="ECO:0000256" key="3">
    <source>
        <dbReference type="ARBA" id="ARBA00038968"/>
    </source>
</evidence>
<protein>
    <recommendedName>
        <fullName evidence="5">15-hydroxyprostaglandin dehydrogenase [NAD(+)]</fullName>
        <ecNumber evidence="3">1.1.1.141</ecNumber>
        <ecNumber evidence="4">1.1.1.232</ecNumber>
    </recommendedName>
    <alternativeName>
        <fullName evidence="7">Eicosanoid/docosanoid dehydrogenase [NAD(+)]</fullName>
    </alternativeName>
    <alternativeName>
        <fullName evidence="6">Prostaglandin dehydrogenase 1</fullName>
    </alternativeName>
</protein>
<dbReference type="PANTHER" id="PTHR44229">
    <property type="entry name" value="15-HYDROXYPROSTAGLANDIN DEHYDROGENASE [NAD(+)]"/>
    <property type="match status" value="1"/>
</dbReference>
<dbReference type="GO" id="GO:0047034">
    <property type="term" value="F:15-hydroxyicosatetraenoate dehydrogenase activity"/>
    <property type="evidence" value="ECO:0007669"/>
    <property type="project" value="UniProtKB-EC"/>
</dbReference>
<proteinExistence type="inferred from homology"/>
<dbReference type="InterPro" id="IPR020904">
    <property type="entry name" value="Sc_DH/Rdtase_CS"/>
</dbReference>
<dbReference type="GO" id="GO:0016404">
    <property type="term" value="F:15-hydroxyprostaglandin dehydrogenase (NAD+) activity"/>
    <property type="evidence" value="ECO:0007669"/>
    <property type="project" value="UniProtKB-EC"/>
</dbReference>
<comment type="catalytic activity">
    <reaction evidence="16">
        <text>lipoxin A4 + NAD(+) = 15-oxo-(5S,6R)-dihydroxy-(7E,9E,11Z,13E)-eicosatetraenoate + NADH + H(+)</text>
        <dbReference type="Rhea" id="RHEA:41572"/>
        <dbReference type="ChEBI" id="CHEBI:15378"/>
        <dbReference type="ChEBI" id="CHEBI:57540"/>
        <dbReference type="ChEBI" id="CHEBI:57945"/>
        <dbReference type="ChEBI" id="CHEBI:67026"/>
        <dbReference type="ChEBI" id="CHEBI:78311"/>
    </reaction>
    <physiologicalReaction direction="left-to-right" evidence="16">
        <dbReference type="Rhea" id="RHEA:41573"/>
    </physiologicalReaction>
</comment>
<keyword evidence="24" id="KW-1185">Reference proteome</keyword>
<accession>A0AAV1K6J8</accession>
<evidence type="ECO:0000256" key="21">
    <source>
        <dbReference type="ARBA" id="ARBA00049188"/>
    </source>
</evidence>
<evidence type="ECO:0000256" key="15">
    <source>
        <dbReference type="ARBA" id="ARBA00048393"/>
    </source>
</evidence>
<dbReference type="SUPFAM" id="SSF51735">
    <property type="entry name" value="NAD(P)-binding Rossmann-fold domains"/>
    <property type="match status" value="1"/>
</dbReference>
<evidence type="ECO:0000256" key="17">
    <source>
        <dbReference type="ARBA" id="ARBA00048611"/>
    </source>
</evidence>
<evidence type="ECO:0000256" key="5">
    <source>
        <dbReference type="ARBA" id="ARBA00040276"/>
    </source>
</evidence>
<comment type="function">
    <text evidence="8">Catalyzes the NAD-dependent dehydrogenation (oxidation) of a broad array of hydroxylated polyunsaturated fatty acids (mainly eicosanoids and docosanoids, including prostaglandins, lipoxins and resolvins), yielding their corresponding keto (oxo) metabolites. Decreases the levels of the pro-proliferative prostaglandins such as prostaglandin E2 (whose activity is increased in cancer because of an increase in the expression of cyclooxygenase 2) and generates oxo-fatty acid products that can profoundly influence cell function by abrogating pro-inflammatory cytokine expression. Converts resolvins E1, D1 and D2 to their oxo products, which represents a mode of resolvin inactivation. Resolvin E1 plays important roles during the resolution phase of acute inflammation, while resolvins D1 and D2 have a unique role in obesity-induced adipose inflammation.</text>
</comment>
<evidence type="ECO:0000256" key="4">
    <source>
        <dbReference type="ARBA" id="ARBA00039060"/>
    </source>
</evidence>
<comment type="catalytic activity">
    <reaction evidence="20">
        <text>(15S)-hydroxy-(5Z,8Z,11Z,13E)-eicosatetraenoate + NAD(+) = 15-oxo-(5Z,8Z,11Z,13E)-eicosatetraenoate + NADH + H(+)</text>
        <dbReference type="Rhea" id="RHEA:23260"/>
        <dbReference type="ChEBI" id="CHEBI:15378"/>
        <dbReference type="ChEBI" id="CHEBI:57409"/>
        <dbReference type="ChEBI" id="CHEBI:57410"/>
        <dbReference type="ChEBI" id="CHEBI:57540"/>
        <dbReference type="ChEBI" id="CHEBI:57945"/>
        <dbReference type="EC" id="1.1.1.232"/>
    </reaction>
    <physiologicalReaction direction="left-to-right" evidence="20">
        <dbReference type="Rhea" id="RHEA:23261"/>
    </physiologicalReaction>
</comment>
<comment type="catalytic activity">
    <reaction evidence="14">
        <text>resolvin D1 + NAD(+) = 17-oxoresolvin D1 + NADH + H(+)</text>
        <dbReference type="Rhea" id="RHEA:50128"/>
        <dbReference type="ChEBI" id="CHEBI:15378"/>
        <dbReference type="ChEBI" id="CHEBI:57540"/>
        <dbReference type="ChEBI" id="CHEBI:57945"/>
        <dbReference type="ChEBI" id="CHEBI:132079"/>
        <dbReference type="ChEBI" id="CHEBI:132081"/>
    </reaction>
    <physiologicalReaction direction="left-to-right" evidence="14">
        <dbReference type="Rhea" id="RHEA:50129"/>
    </physiologicalReaction>
</comment>
<evidence type="ECO:0000256" key="11">
    <source>
        <dbReference type="ARBA" id="ARBA00048008"/>
    </source>
</evidence>
<evidence type="ECO:0000256" key="2">
    <source>
        <dbReference type="ARBA" id="ARBA00023002"/>
    </source>
</evidence>
<comment type="caution">
    <text evidence="23">The sequence shown here is derived from an EMBL/GenBank/DDBJ whole genome shotgun (WGS) entry which is preliminary data.</text>
</comment>
<evidence type="ECO:0000256" key="10">
    <source>
        <dbReference type="ARBA" id="ARBA00047672"/>
    </source>
</evidence>
<dbReference type="PROSITE" id="PS00061">
    <property type="entry name" value="ADH_SHORT"/>
    <property type="match status" value="1"/>
</dbReference>
<comment type="catalytic activity">
    <reaction evidence="9">
        <text>prostaglandin E1 + NAD(+) = 15-oxoprostaglandin E1 + NADH + H(+)</text>
        <dbReference type="Rhea" id="RHEA:16477"/>
        <dbReference type="ChEBI" id="CHEBI:15378"/>
        <dbReference type="ChEBI" id="CHEBI:57397"/>
        <dbReference type="ChEBI" id="CHEBI:57401"/>
        <dbReference type="ChEBI" id="CHEBI:57540"/>
        <dbReference type="ChEBI" id="CHEBI:57945"/>
    </reaction>
    <physiologicalReaction direction="left-to-right" evidence="9">
        <dbReference type="Rhea" id="RHEA:16478"/>
    </physiologicalReaction>
</comment>
<comment type="catalytic activity">
    <reaction evidence="11">
        <text>14-hydroxy-(4Z,7Z,10Z,12E,16Z,19Z)-docosahexaenoate + NAD(+) = 14-oxo-(4Z,7Z,10Z,12E,16Z,19Z)-docosahexaenoate + NADH + H(+)</text>
        <dbReference type="Rhea" id="RHEA:48952"/>
        <dbReference type="ChEBI" id="CHEBI:15378"/>
        <dbReference type="ChEBI" id="CHEBI:57540"/>
        <dbReference type="ChEBI" id="CHEBI:57945"/>
        <dbReference type="ChEBI" id="CHEBI:90866"/>
        <dbReference type="ChEBI" id="CHEBI:90867"/>
    </reaction>
    <physiologicalReaction direction="left-to-right" evidence="11">
        <dbReference type="Rhea" id="RHEA:48953"/>
    </physiologicalReaction>
</comment>
<evidence type="ECO:0000256" key="8">
    <source>
        <dbReference type="ARBA" id="ARBA00045705"/>
    </source>
</evidence>